<dbReference type="InterPro" id="IPR020846">
    <property type="entry name" value="MFS_dom"/>
</dbReference>
<name>A0ABT9LR99_STRGD</name>
<feature type="transmembrane region" description="Helical" evidence="5">
    <location>
        <begin position="302"/>
        <end position="324"/>
    </location>
</feature>
<dbReference type="InterPro" id="IPR011701">
    <property type="entry name" value="MFS"/>
</dbReference>
<keyword evidence="8" id="KW-1185">Reference proteome</keyword>
<organism evidence="7 8">
    <name type="scientific">Streptomyces griseoviridis</name>
    <dbReference type="NCBI Taxonomy" id="45398"/>
    <lineage>
        <taxon>Bacteria</taxon>
        <taxon>Bacillati</taxon>
        <taxon>Actinomycetota</taxon>
        <taxon>Actinomycetes</taxon>
        <taxon>Kitasatosporales</taxon>
        <taxon>Streptomycetaceae</taxon>
        <taxon>Streptomyces</taxon>
    </lineage>
</organism>
<feature type="transmembrane region" description="Helical" evidence="5">
    <location>
        <begin position="165"/>
        <end position="185"/>
    </location>
</feature>
<comment type="caution">
    <text evidence="7">The sequence shown here is derived from an EMBL/GenBank/DDBJ whole genome shotgun (WGS) entry which is preliminary data.</text>
</comment>
<dbReference type="InterPro" id="IPR036259">
    <property type="entry name" value="MFS_trans_sf"/>
</dbReference>
<reference evidence="7 8" key="1">
    <citation type="submission" date="2023-07" db="EMBL/GenBank/DDBJ databases">
        <title>Sequencing the genomes of 1000 actinobacteria strains.</title>
        <authorList>
            <person name="Klenk H.-P."/>
        </authorList>
    </citation>
    <scope>NUCLEOTIDE SEQUENCE [LARGE SCALE GENOMIC DNA]</scope>
    <source>
        <strain evidence="7 8">DSM 40229</strain>
    </source>
</reference>
<dbReference type="Gene3D" id="1.20.1250.20">
    <property type="entry name" value="MFS general substrate transporter like domains"/>
    <property type="match status" value="2"/>
</dbReference>
<dbReference type="PANTHER" id="PTHR23514:SF13">
    <property type="entry name" value="INNER MEMBRANE PROTEIN YBJJ"/>
    <property type="match status" value="1"/>
</dbReference>
<feature type="transmembrane region" description="Helical" evidence="5">
    <location>
        <begin position="206"/>
        <end position="225"/>
    </location>
</feature>
<comment type="subcellular location">
    <subcellularLocation>
        <location evidence="1">Cell membrane</location>
        <topology evidence="1">Multi-pass membrane protein</topology>
    </subcellularLocation>
</comment>
<evidence type="ECO:0000313" key="8">
    <source>
        <dbReference type="Proteomes" id="UP001231675"/>
    </source>
</evidence>
<dbReference type="InterPro" id="IPR051788">
    <property type="entry name" value="MFS_Transporter"/>
</dbReference>
<feature type="transmembrane region" description="Helical" evidence="5">
    <location>
        <begin position="245"/>
        <end position="266"/>
    </location>
</feature>
<evidence type="ECO:0000313" key="7">
    <source>
        <dbReference type="EMBL" id="MDP9686063.1"/>
    </source>
</evidence>
<evidence type="ECO:0000259" key="6">
    <source>
        <dbReference type="PROSITE" id="PS50850"/>
    </source>
</evidence>
<feature type="transmembrane region" description="Helical" evidence="5">
    <location>
        <begin position="49"/>
        <end position="69"/>
    </location>
</feature>
<dbReference type="SUPFAM" id="SSF103473">
    <property type="entry name" value="MFS general substrate transporter"/>
    <property type="match status" value="1"/>
</dbReference>
<feature type="transmembrane region" description="Helical" evidence="5">
    <location>
        <begin position="101"/>
        <end position="119"/>
    </location>
</feature>
<dbReference type="Pfam" id="PF07690">
    <property type="entry name" value="MFS_1"/>
    <property type="match status" value="1"/>
</dbReference>
<feature type="domain" description="Major facilitator superfamily (MFS) profile" evidence="6">
    <location>
        <begin position="1"/>
        <end position="386"/>
    </location>
</feature>
<evidence type="ECO:0000256" key="5">
    <source>
        <dbReference type="SAM" id="Phobius"/>
    </source>
</evidence>
<feature type="transmembrane region" description="Helical" evidence="5">
    <location>
        <begin position="331"/>
        <end position="350"/>
    </location>
</feature>
<accession>A0ABT9LR99</accession>
<feature type="transmembrane region" description="Helical" evidence="5">
    <location>
        <begin position="140"/>
        <end position="159"/>
    </location>
</feature>
<evidence type="ECO:0000256" key="1">
    <source>
        <dbReference type="ARBA" id="ARBA00004651"/>
    </source>
</evidence>
<evidence type="ECO:0000256" key="4">
    <source>
        <dbReference type="ARBA" id="ARBA00023136"/>
    </source>
</evidence>
<protein>
    <submittedName>
        <fullName evidence="7">MFS family permease</fullName>
    </submittedName>
</protein>
<evidence type="ECO:0000256" key="2">
    <source>
        <dbReference type="ARBA" id="ARBA00022692"/>
    </source>
</evidence>
<dbReference type="Proteomes" id="UP001231675">
    <property type="component" value="Unassembled WGS sequence"/>
</dbReference>
<feature type="transmembrane region" description="Helical" evidence="5">
    <location>
        <begin position="76"/>
        <end position="95"/>
    </location>
</feature>
<dbReference type="PROSITE" id="PS50850">
    <property type="entry name" value="MFS"/>
    <property type="match status" value="1"/>
</dbReference>
<dbReference type="GeneID" id="91555549"/>
<keyword evidence="2 5" id="KW-0812">Transmembrane</keyword>
<sequence>MTRLHDPFRRGQLAAAALFCSLGFQYATWAARIPAVKTDLGLSPSEVGVLLMAAGVGAAVSFPLVAWLMRRLGSRRLALLSQLCLALLLLALAAAPDYRTALLVMGVDGVLVGCLNVAMNAQGAALEARFERTTMARLHATFSAGSLLAALVASGMTAFTESVAAHFGVAVALLLALGAVARTGLLTEETAAPAPAPGRKKRRSRSLPSALTLWMCCAMVFGTVAEGAMNDWSALYLKDVAGASARLAPLGIAVVSGAMLLARLFADGRRERWGDRRVVLLGSALAATALACALLAGGVLPALIGFAFVGLGVAAVTPCVYAAAARQGSDALTLVAAMGTTGLLAGPPFIGFLADAVGLAWGMAAVAGSAAVVTLCATRIRWEPAPAPAAPVTAPEPPRVP</sequence>
<dbReference type="CDD" id="cd17393">
    <property type="entry name" value="MFS_MosC_like"/>
    <property type="match status" value="1"/>
</dbReference>
<gene>
    <name evidence="7" type="ORF">J2S47_006565</name>
</gene>
<dbReference type="PANTHER" id="PTHR23514">
    <property type="entry name" value="BYPASS OF STOP CODON PROTEIN 6"/>
    <property type="match status" value="1"/>
</dbReference>
<evidence type="ECO:0000256" key="3">
    <source>
        <dbReference type="ARBA" id="ARBA00022989"/>
    </source>
</evidence>
<keyword evidence="3 5" id="KW-1133">Transmembrane helix</keyword>
<dbReference type="EMBL" id="JAURUD010000001">
    <property type="protein sequence ID" value="MDP9686063.1"/>
    <property type="molecule type" value="Genomic_DNA"/>
</dbReference>
<proteinExistence type="predicted"/>
<feature type="transmembrane region" description="Helical" evidence="5">
    <location>
        <begin position="278"/>
        <end position="296"/>
    </location>
</feature>
<dbReference type="RefSeq" id="WP_189414269.1">
    <property type="nucleotide sequence ID" value="NZ_BMSM01000002.1"/>
</dbReference>
<feature type="transmembrane region" description="Helical" evidence="5">
    <location>
        <begin position="356"/>
        <end position="377"/>
    </location>
</feature>
<keyword evidence="4 5" id="KW-0472">Membrane</keyword>